<comment type="subcellular location">
    <subcellularLocation>
        <location evidence="2">Cell membrane</location>
    </subcellularLocation>
    <subcellularLocation>
        <location evidence="1">Membrane</location>
        <topology evidence="1">Single-pass membrane protein</topology>
    </subcellularLocation>
</comment>
<feature type="domain" description="Ancillary SecYEG translocon subunit/Cell division coordinator CpoB TPR" evidence="10">
    <location>
        <begin position="21"/>
        <end position="189"/>
    </location>
</feature>
<dbReference type="EMBL" id="FMTP01000007">
    <property type="protein sequence ID" value="SCW92058.1"/>
    <property type="molecule type" value="Genomic_DNA"/>
</dbReference>
<gene>
    <name evidence="11" type="ORF">SAMN05660859_3780</name>
</gene>
<feature type="transmembrane region" description="Helical" evidence="9">
    <location>
        <begin position="24"/>
        <end position="42"/>
    </location>
</feature>
<evidence type="ECO:0000256" key="2">
    <source>
        <dbReference type="ARBA" id="ARBA00004236"/>
    </source>
</evidence>
<keyword evidence="12" id="KW-1185">Reference proteome</keyword>
<keyword evidence="3" id="KW-1003">Cell membrane</keyword>
<sequence>MADIFNEIDEDLRRERFGRLWTRYGAYLIGFAVLIVVAVAGWRGYEWWRLQQDQAAGAQFEAAMQLSAEGKTAEAEAAFAALERDGTPGYRILARFQAADELAKTDRAAAVAEYDALARDPSISPLMQNVARIRAGLLLVDTAPLADIEGRMKPLDTPTGAFRHSAREIIGLAQYKAGDYAGATATFTTILGDGETPPGLRRRADLMRTLSAASLPVPAAAAPPAQTTPAVAEPAPAATPASPEVPAAAPSTSPTSEPGAVAPAAP</sequence>
<keyword evidence="4 9" id="KW-0812">Transmembrane</keyword>
<evidence type="ECO:0000313" key="12">
    <source>
        <dbReference type="Proteomes" id="UP000198889"/>
    </source>
</evidence>
<dbReference type="GO" id="GO:0005886">
    <property type="term" value="C:plasma membrane"/>
    <property type="evidence" value="ECO:0007669"/>
    <property type="project" value="UniProtKB-SubCell"/>
</dbReference>
<evidence type="ECO:0000256" key="3">
    <source>
        <dbReference type="ARBA" id="ARBA00022475"/>
    </source>
</evidence>
<evidence type="ECO:0000313" key="11">
    <source>
        <dbReference type="EMBL" id="SCW92058.1"/>
    </source>
</evidence>
<evidence type="ECO:0000256" key="5">
    <source>
        <dbReference type="ARBA" id="ARBA00022989"/>
    </source>
</evidence>
<evidence type="ECO:0000256" key="7">
    <source>
        <dbReference type="ARBA" id="ARBA00023186"/>
    </source>
</evidence>
<accession>A0A1G4UEF7</accession>
<evidence type="ECO:0000256" key="9">
    <source>
        <dbReference type="SAM" id="Phobius"/>
    </source>
</evidence>
<protein>
    <recommendedName>
        <fullName evidence="10">Ancillary SecYEG translocon subunit/Cell division coordinator CpoB TPR domain-containing protein</fullName>
    </recommendedName>
</protein>
<evidence type="ECO:0000256" key="4">
    <source>
        <dbReference type="ARBA" id="ARBA00022692"/>
    </source>
</evidence>
<dbReference type="InterPro" id="IPR018704">
    <property type="entry name" value="SecYEG/CpoB_TPR"/>
</dbReference>
<dbReference type="Proteomes" id="UP000198889">
    <property type="component" value="Unassembled WGS sequence"/>
</dbReference>
<organism evidence="11 12">
    <name type="scientific">Ancylobacter rudongensis</name>
    <dbReference type="NCBI Taxonomy" id="177413"/>
    <lineage>
        <taxon>Bacteria</taxon>
        <taxon>Pseudomonadati</taxon>
        <taxon>Pseudomonadota</taxon>
        <taxon>Alphaproteobacteria</taxon>
        <taxon>Hyphomicrobiales</taxon>
        <taxon>Xanthobacteraceae</taxon>
        <taxon>Ancylobacter</taxon>
    </lineage>
</organism>
<dbReference type="PANTHER" id="PTHR38035:SF1">
    <property type="entry name" value="ANCILLARY SECYEG TRANSLOCON SUBUNIT"/>
    <property type="match status" value="1"/>
</dbReference>
<evidence type="ECO:0000256" key="6">
    <source>
        <dbReference type="ARBA" id="ARBA00023136"/>
    </source>
</evidence>
<feature type="compositionally biased region" description="Low complexity" evidence="8">
    <location>
        <begin position="218"/>
        <end position="258"/>
    </location>
</feature>
<dbReference type="InterPro" id="IPR026039">
    <property type="entry name" value="YfgM"/>
</dbReference>
<keyword evidence="7" id="KW-0143">Chaperone</keyword>
<proteinExistence type="predicted"/>
<dbReference type="PANTHER" id="PTHR38035">
    <property type="entry name" value="UPF0070 PROTEIN YFGM"/>
    <property type="match status" value="1"/>
</dbReference>
<reference evidence="12" key="1">
    <citation type="submission" date="2016-10" db="EMBL/GenBank/DDBJ databases">
        <authorList>
            <person name="Varghese N."/>
            <person name="Submissions S."/>
        </authorList>
    </citation>
    <scope>NUCLEOTIDE SEQUENCE [LARGE SCALE GENOMIC DNA]</scope>
    <source>
        <strain evidence="12">CGMCC 1.1761</strain>
    </source>
</reference>
<evidence type="ECO:0000259" key="10">
    <source>
        <dbReference type="Pfam" id="PF09976"/>
    </source>
</evidence>
<dbReference type="GO" id="GO:0044877">
    <property type="term" value="F:protein-containing complex binding"/>
    <property type="evidence" value="ECO:0007669"/>
    <property type="project" value="InterPro"/>
</dbReference>
<dbReference type="RefSeq" id="WP_091442819.1">
    <property type="nucleotide sequence ID" value="NZ_FMTP01000007.1"/>
</dbReference>
<dbReference type="AlphaFoldDB" id="A0A1G4UEF7"/>
<name>A0A1G4UEF7_9HYPH</name>
<keyword evidence="6 9" id="KW-0472">Membrane</keyword>
<evidence type="ECO:0000256" key="8">
    <source>
        <dbReference type="SAM" id="MobiDB-lite"/>
    </source>
</evidence>
<evidence type="ECO:0000256" key="1">
    <source>
        <dbReference type="ARBA" id="ARBA00004167"/>
    </source>
</evidence>
<keyword evidence="5 9" id="KW-1133">Transmembrane helix</keyword>
<dbReference type="Pfam" id="PF09976">
    <property type="entry name" value="TPR_21"/>
    <property type="match status" value="1"/>
</dbReference>
<dbReference type="STRING" id="177413.SAMN05660859_3780"/>
<feature type="region of interest" description="Disordered" evidence="8">
    <location>
        <begin position="218"/>
        <end position="266"/>
    </location>
</feature>